<keyword evidence="3" id="KW-1185">Reference proteome</keyword>
<feature type="compositionally biased region" description="Polar residues" evidence="1">
    <location>
        <begin position="136"/>
        <end position="151"/>
    </location>
</feature>
<feature type="compositionally biased region" description="Polar residues" evidence="1">
    <location>
        <begin position="89"/>
        <end position="100"/>
    </location>
</feature>
<feature type="compositionally biased region" description="Basic and acidic residues" evidence="1">
    <location>
        <begin position="101"/>
        <end position="122"/>
    </location>
</feature>
<evidence type="ECO:0000313" key="2">
    <source>
        <dbReference type="EMBL" id="CAG9327823.1"/>
    </source>
</evidence>
<feature type="compositionally biased region" description="Polar residues" evidence="1">
    <location>
        <begin position="7"/>
        <end position="17"/>
    </location>
</feature>
<evidence type="ECO:0008006" key="4">
    <source>
        <dbReference type="Google" id="ProtNLM"/>
    </source>
</evidence>
<gene>
    <name evidence="2" type="ORF">BSTOLATCC_MIC44450</name>
</gene>
<proteinExistence type="predicted"/>
<feature type="region of interest" description="Disordered" evidence="1">
    <location>
        <begin position="1"/>
        <end position="151"/>
    </location>
</feature>
<feature type="compositionally biased region" description="Polar residues" evidence="1">
    <location>
        <begin position="41"/>
        <end position="51"/>
    </location>
</feature>
<dbReference type="Proteomes" id="UP001162131">
    <property type="component" value="Unassembled WGS sequence"/>
</dbReference>
<evidence type="ECO:0000256" key="1">
    <source>
        <dbReference type="SAM" id="MobiDB-lite"/>
    </source>
</evidence>
<dbReference type="EMBL" id="CAJZBQ010000044">
    <property type="protein sequence ID" value="CAG9327823.1"/>
    <property type="molecule type" value="Genomic_DNA"/>
</dbReference>
<dbReference type="AlphaFoldDB" id="A0AAU9JKR4"/>
<sequence length="255" mass="28538">MEGTSPLIYTTNTSTEFSDPLSPFNYIQPDSSPEPKVNISIERQNSKNRPASKTPVVRVHLSLALKENLTNQTKAIEKNPEEKEKTENLQDNSGASIPTQHSEEKSSKTEDLNSELKKDKARSFIKTGNGKPHQRCGSQDSSKQESNSNYIVPSAKKVKKFNIISRVKAGKNLETSTSSSWKTSNFNLGARKTQLLEYSSHDTDYFSKGNVSMPSKSLFKNSEYKSLSPYSVSLTFKYQIPKNSNKADEEAQEIQ</sequence>
<evidence type="ECO:0000313" key="3">
    <source>
        <dbReference type="Proteomes" id="UP001162131"/>
    </source>
</evidence>
<feature type="compositionally biased region" description="Basic and acidic residues" evidence="1">
    <location>
        <begin position="75"/>
        <end position="88"/>
    </location>
</feature>
<comment type="caution">
    <text evidence="2">The sequence shown here is derived from an EMBL/GenBank/DDBJ whole genome shotgun (WGS) entry which is preliminary data.</text>
</comment>
<organism evidence="2 3">
    <name type="scientific">Blepharisma stoltei</name>
    <dbReference type="NCBI Taxonomy" id="1481888"/>
    <lineage>
        <taxon>Eukaryota</taxon>
        <taxon>Sar</taxon>
        <taxon>Alveolata</taxon>
        <taxon>Ciliophora</taxon>
        <taxon>Postciliodesmatophora</taxon>
        <taxon>Heterotrichea</taxon>
        <taxon>Heterotrichida</taxon>
        <taxon>Blepharismidae</taxon>
        <taxon>Blepharisma</taxon>
    </lineage>
</organism>
<accession>A0AAU9JKR4</accession>
<protein>
    <recommendedName>
        <fullName evidence="4">Exophilin 5</fullName>
    </recommendedName>
</protein>
<name>A0AAU9JKR4_9CILI</name>
<reference evidence="2" key="1">
    <citation type="submission" date="2021-09" db="EMBL/GenBank/DDBJ databases">
        <authorList>
            <consortium name="AG Swart"/>
            <person name="Singh M."/>
            <person name="Singh A."/>
            <person name="Seah K."/>
            <person name="Emmerich C."/>
        </authorList>
    </citation>
    <scope>NUCLEOTIDE SEQUENCE</scope>
    <source>
        <strain evidence="2">ATCC30299</strain>
    </source>
</reference>